<dbReference type="Pfam" id="PF18389">
    <property type="entry name" value="TrmO_C"/>
    <property type="match status" value="1"/>
</dbReference>
<name>A0ABW7ISP8_9VIBR</name>
<dbReference type="InterPro" id="IPR041369">
    <property type="entry name" value="TrmO_C"/>
</dbReference>
<dbReference type="NCBIfam" id="TIGR00104">
    <property type="entry name" value="tRNA_TsaA"/>
    <property type="match status" value="1"/>
</dbReference>
<dbReference type="InterPro" id="IPR040372">
    <property type="entry name" value="YaeB-like"/>
</dbReference>
<dbReference type="Proteomes" id="UP001607151">
    <property type="component" value="Unassembled WGS sequence"/>
</dbReference>
<dbReference type="Gene3D" id="2.40.30.70">
    <property type="entry name" value="YaeB-like"/>
    <property type="match status" value="1"/>
</dbReference>
<keyword evidence="5" id="KW-1185">Reference proteome</keyword>
<evidence type="ECO:0000256" key="2">
    <source>
        <dbReference type="ARBA" id="ARBA00033753"/>
    </source>
</evidence>
<dbReference type="EMBL" id="JBIHSN010000002">
    <property type="protein sequence ID" value="MFH0264664.1"/>
    <property type="molecule type" value="Genomic_DNA"/>
</dbReference>
<reference evidence="4 5" key="1">
    <citation type="submission" date="2024-10" db="EMBL/GenBank/DDBJ databases">
        <authorList>
            <person name="Yibar A."/>
            <person name="Saticioglu I.B."/>
            <person name="Duman M."/>
            <person name="Ajmi N."/>
            <person name="Gurler F."/>
            <person name="Ay H."/>
            <person name="Onuk E."/>
            <person name="Guler S."/>
            <person name="Romalde J.L."/>
        </authorList>
    </citation>
    <scope>NUCLEOTIDE SEQUENCE [LARGE SCALE GENOMIC DNA]</scope>
    <source>
        <strain evidence="4 5">14-MA-B</strain>
    </source>
</reference>
<dbReference type="PROSITE" id="PS51668">
    <property type="entry name" value="TSAA_2"/>
    <property type="match status" value="1"/>
</dbReference>
<organism evidence="4 5">
    <name type="scientific">Vibrio rumoiensis</name>
    <dbReference type="NCBI Taxonomy" id="76258"/>
    <lineage>
        <taxon>Bacteria</taxon>
        <taxon>Pseudomonadati</taxon>
        <taxon>Pseudomonadota</taxon>
        <taxon>Gammaproteobacteria</taxon>
        <taxon>Vibrionales</taxon>
        <taxon>Vibrionaceae</taxon>
        <taxon>Vibrio</taxon>
    </lineage>
</organism>
<sequence length="243" mass="27130">MPFSIEPIGRIHSPYKEKFSVPRQPRLAPSAKARIELFGEANSPEAVRGLEQFSHVWLLFLFDQNLEAGWKPTVRPPRLGGNERVGVFASRSTFRPNGIGISAVEVKGITQQGNQTWIELGSVDLVDNTPIIDIKPYIPYSDAIPDAIGGFAESEPDVLPVIFSTSAQLTLKSHSQGQHIQSVIEQVLAQDPRPAYKKNKADDKEYATHLFDLNVKFKVESDSSSHNPEINRNFIHVTSIERF</sequence>
<feature type="domain" description="TsaA-like" evidence="3">
    <location>
        <begin position="5"/>
        <end position="146"/>
    </location>
</feature>
<evidence type="ECO:0000313" key="4">
    <source>
        <dbReference type="EMBL" id="MFH0264664.1"/>
    </source>
</evidence>
<dbReference type="PROSITE" id="PS01318">
    <property type="entry name" value="TSAA_1"/>
    <property type="match status" value="1"/>
</dbReference>
<evidence type="ECO:0000259" key="3">
    <source>
        <dbReference type="PROSITE" id="PS51668"/>
    </source>
</evidence>
<dbReference type="PANTHER" id="PTHR12818:SF0">
    <property type="entry name" value="TRNA (ADENINE(37)-N6)-METHYLTRANSFERASE"/>
    <property type="match status" value="1"/>
</dbReference>
<dbReference type="InterPro" id="IPR036413">
    <property type="entry name" value="YaeB-like_sf"/>
</dbReference>
<dbReference type="InterPro" id="IPR023368">
    <property type="entry name" value="UPF0066_cons_site"/>
</dbReference>
<dbReference type="PANTHER" id="PTHR12818">
    <property type="entry name" value="TRNA (ADENINE(37)-N6)-METHYLTRANSFERASE"/>
    <property type="match status" value="1"/>
</dbReference>
<dbReference type="InterPro" id="IPR036414">
    <property type="entry name" value="YaeB_N_sf"/>
</dbReference>
<dbReference type="Gene3D" id="3.30.2310.10">
    <property type="entry name" value="YaeB-like"/>
    <property type="match status" value="1"/>
</dbReference>
<evidence type="ECO:0000256" key="1">
    <source>
        <dbReference type="ARBA" id="ARBA00022691"/>
    </source>
</evidence>
<dbReference type="InterPro" id="IPR023370">
    <property type="entry name" value="TrmO-like_N"/>
</dbReference>
<protein>
    <submittedName>
        <fullName evidence="4">tRNA (N6-threonylcarbamoyladenosine(37)-N6)-methyltransferase TrmO</fullName>
    </submittedName>
</protein>
<dbReference type="Pfam" id="PF01980">
    <property type="entry name" value="TrmO_N"/>
    <property type="match status" value="1"/>
</dbReference>
<comment type="caution">
    <text evidence="4">The sequence shown here is derived from an EMBL/GenBank/DDBJ whole genome shotgun (WGS) entry which is preliminary data.</text>
</comment>
<keyword evidence="1" id="KW-0949">S-adenosyl-L-methionine</keyword>
<dbReference type="CDD" id="cd09281">
    <property type="entry name" value="UPF0066"/>
    <property type="match status" value="1"/>
</dbReference>
<gene>
    <name evidence="4" type="primary">tsaA</name>
    <name evidence="4" type="ORF">ACGRQ9_04020</name>
</gene>
<dbReference type="RefSeq" id="WP_394607281.1">
    <property type="nucleotide sequence ID" value="NZ_JBIHSN010000002.1"/>
</dbReference>
<comment type="similarity">
    <text evidence="2">Belongs to the tRNA methyltransferase O family.</text>
</comment>
<proteinExistence type="inferred from homology"/>
<dbReference type="SUPFAM" id="SSF118196">
    <property type="entry name" value="YaeB-like"/>
    <property type="match status" value="1"/>
</dbReference>
<evidence type="ECO:0000313" key="5">
    <source>
        <dbReference type="Proteomes" id="UP001607151"/>
    </source>
</evidence>
<accession>A0ABW7ISP8</accession>